<dbReference type="Gene3D" id="3.30.70.80">
    <property type="entry name" value="Peptidase S8 propeptide/proteinase inhibitor I9"/>
    <property type="match status" value="1"/>
</dbReference>
<dbReference type="Gene3D" id="3.40.50.200">
    <property type="entry name" value="Peptidase S8/S53 domain"/>
    <property type="match status" value="1"/>
</dbReference>
<reference evidence="15" key="1">
    <citation type="submission" date="2015-08" db="EMBL/GenBank/DDBJ databases">
        <title>Genome sequencing project for genomic taxonomy and phylogenomics of Bacillus-like bacteria.</title>
        <authorList>
            <person name="Liu B."/>
            <person name="Wang J."/>
            <person name="Zhu Y."/>
            <person name="Liu G."/>
            <person name="Chen Q."/>
            <person name="Chen Z."/>
            <person name="Lan J."/>
            <person name="Che J."/>
            <person name="Ge C."/>
            <person name="Shi H."/>
            <person name="Pan Z."/>
            <person name="Liu X."/>
        </authorList>
    </citation>
    <scope>NUCLEOTIDE SEQUENCE [LARGE SCALE GENOMIC DNA]</scope>
    <source>
        <strain evidence="15">FJAT-4402</strain>
    </source>
</reference>
<evidence type="ECO:0000256" key="1">
    <source>
        <dbReference type="ARBA" id="ARBA00001913"/>
    </source>
</evidence>
<dbReference type="GO" id="GO:0006508">
    <property type="term" value="P:proteolysis"/>
    <property type="evidence" value="ECO:0007669"/>
    <property type="project" value="UniProtKB-KW"/>
</dbReference>
<keyword evidence="9" id="KW-0106">Calcium</keyword>
<dbReference type="SUPFAM" id="SSF52743">
    <property type="entry name" value="Subtilisin-like"/>
    <property type="match status" value="1"/>
</dbReference>
<dbReference type="InterPro" id="IPR022398">
    <property type="entry name" value="Peptidase_S8_His-AS"/>
</dbReference>
<sequence length="388" mass="39924">MMKKNLLAYLTLFLTAVFIFIFNGSASAESTSLKSKDYIVGFKSSEIGAMSNEVTVSKAGGKLEKQFSIINAAKATLTDKAVKDLKNNPAVAYIEEDHIATAYEQAYKLKPSAQTVPYGIPHIKADRVQAQGYSGGGVKVAVLDTGIDASHEDLNVVGGASFVPSEPSPYSDGNGHGTHVSGTVAALNNTTGVLGVAPDASLYAVKVLDSAGSGSYSGIVSGIEWATANGMDVINMSLGGSSGSKALKQAVDNAYANDVVVVAAAGNSGSSGGRVNTIGYPAKYSSVIAVGAVDSNNKKAYFSSVGDELEVMAPGVSVQSTLPGNQYTELDGTSMASPHVAGAAALIKSKHPDLSASQIRQRLSDTADYLGDHFYYGNGVINVEAAAN</sequence>
<dbReference type="PANTHER" id="PTHR43806">
    <property type="entry name" value="PEPTIDASE S8"/>
    <property type="match status" value="1"/>
</dbReference>
<feature type="domain" description="Peptidase S8/S53" evidence="13">
    <location>
        <begin position="135"/>
        <end position="379"/>
    </location>
</feature>
<keyword evidence="5 11" id="KW-0645">Protease</keyword>
<dbReference type="InterPro" id="IPR034202">
    <property type="entry name" value="Subtilisin_Carlsberg-like"/>
</dbReference>
<evidence type="ECO:0000256" key="11">
    <source>
        <dbReference type="PROSITE-ProRule" id="PRU01240"/>
    </source>
</evidence>
<keyword evidence="4" id="KW-0964">Secreted</keyword>
<keyword evidence="7 11" id="KW-0378">Hydrolase</keyword>
<dbReference type="OrthoDB" id="9798386at2"/>
<comment type="similarity">
    <text evidence="3 11 12">Belongs to the peptidase S8 family.</text>
</comment>
<name>A0A0M5JLX4_9BACI</name>
<dbReference type="Proteomes" id="UP000067625">
    <property type="component" value="Chromosome"/>
</dbReference>
<evidence type="ECO:0000256" key="3">
    <source>
        <dbReference type="ARBA" id="ARBA00011073"/>
    </source>
</evidence>
<gene>
    <name evidence="14" type="ORF">AM592_13380</name>
</gene>
<comment type="cofactor">
    <cofactor evidence="1">
        <name>Ca(2+)</name>
        <dbReference type="ChEBI" id="CHEBI:29108"/>
    </cofactor>
</comment>
<dbReference type="InterPro" id="IPR015500">
    <property type="entry name" value="Peptidase_S8_subtilisin-rel"/>
</dbReference>
<evidence type="ECO:0000313" key="14">
    <source>
        <dbReference type="EMBL" id="ALC82464.1"/>
    </source>
</evidence>
<dbReference type="PANTHER" id="PTHR43806:SF11">
    <property type="entry name" value="CEREVISIN-RELATED"/>
    <property type="match status" value="1"/>
</dbReference>
<evidence type="ECO:0000256" key="12">
    <source>
        <dbReference type="RuleBase" id="RU003355"/>
    </source>
</evidence>
<dbReference type="GO" id="GO:0005615">
    <property type="term" value="C:extracellular space"/>
    <property type="evidence" value="ECO:0007669"/>
    <property type="project" value="TreeGrafter"/>
</dbReference>
<dbReference type="PATRIC" id="fig|1441095.3.peg.2933"/>
<dbReference type="InterPro" id="IPR023827">
    <property type="entry name" value="Peptidase_S8_Asp-AS"/>
</dbReference>
<comment type="subcellular location">
    <subcellularLocation>
        <location evidence="2">Secreted</location>
    </subcellularLocation>
</comment>
<accession>A0A0M5JLX4</accession>
<feature type="active site" description="Charge relay system" evidence="10 11">
    <location>
        <position position="334"/>
    </location>
</feature>
<dbReference type="GO" id="GO:0046872">
    <property type="term" value="F:metal ion binding"/>
    <property type="evidence" value="ECO:0007669"/>
    <property type="project" value="UniProtKB-KW"/>
</dbReference>
<evidence type="ECO:0000256" key="2">
    <source>
        <dbReference type="ARBA" id="ARBA00004613"/>
    </source>
</evidence>
<dbReference type="PROSITE" id="PS00137">
    <property type="entry name" value="SUBTILASE_HIS"/>
    <property type="match status" value="1"/>
</dbReference>
<keyword evidence="6" id="KW-0479">Metal-binding</keyword>
<dbReference type="STRING" id="1441095.AM592_13380"/>
<feature type="active site" description="Charge relay system" evidence="10 11">
    <location>
        <position position="176"/>
    </location>
</feature>
<dbReference type="InterPro" id="IPR023828">
    <property type="entry name" value="Peptidase_S8_Ser-AS"/>
</dbReference>
<dbReference type="EMBL" id="CP012600">
    <property type="protein sequence ID" value="ALC82464.1"/>
    <property type="molecule type" value="Genomic_DNA"/>
</dbReference>
<reference evidence="14 15" key="2">
    <citation type="journal article" date="2016" name="Int. J. Syst. Evol. Microbiol.">
        <title>Bacillus gobiensis sp. nov., isolated from a soil sample.</title>
        <authorList>
            <person name="Liu B."/>
            <person name="Liu G.H."/>
            <person name="Cetin S."/>
            <person name="Schumann P."/>
            <person name="Pan Z.Z."/>
            <person name="Chen Q.Q."/>
        </authorList>
    </citation>
    <scope>NUCLEOTIDE SEQUENCE [LARGE SCALE GENOMIC DNA]</scope>
    <source>
        <strain evidence="14 15">FJAT-4402</strain>
    </source>
</reference>
<evidence type="ECO:0000256" key="4">
    <source>
        <dbReference type="ARBA" id="ARBA00022525"/>
    </source>
</evidence>
<protein>
    <submittedName>
        <fullName evidence="14">Peptidase S8</fullName>
    </submittedName>
</protein>
<dbReference type="RefSeq" id="WP_053604255.1">
    <property type="nucleotide sequence ID" value="NZ_CP012600.1"/>
</dbReference>
<evidence type="ECO:0000256" key="6">
    <source>
        <dbReference type="ARBA" id="ARBA00022723"/>
    </source>
</evidence>
<dbReference type="PROSITE" id="PS51892">
    <property type="entry name" value="SUBTILASE"/>
    <property type="match status" value="1"/>
</dbReference>
<dbReference type="InterPro" id="IPR037045">
    <property type="entry name" value="S8pro/Inhibitor_I9_sf"/>
</dbReference>
<dbReference type="Pfam" id="PF00082">
    <property type="entry name" value="Peptidase_S8"/>
    <property type="match status" value="1"/>
</dbReference>
<evidence type="ECO:0000256" key="7">
    <source>
        <dbReference type="ARBA" id="ARBA00022801"/>
    </source>
</evidence>
<proteinExistence type="inferred from homology"/>
<dbReference type="SUPFAM" id="SSF54897">
    <property type="entry name" value="Protease propeptides/inhibitors"/>
    <property type="match status" value="1"/>
</dbReference>
<evidence type="ECO:0000256" key="9">
    <source>
        <dbReference type="ARBA" id="ARBA00022837"/>
    </source>
</evidence>
<dbReference type="PRINTS" id="PR00723">
    <property type="entry name" value="SUBTILISIN"/>
</dbReference>
<evidence type="ECO:0000259" key="13">
    <source>
        <dbReference type="Pfam" id="PF00082"/>
    </source>
</evidence>
<dbReference type="InterPro" id="IPR000209">
    <property type="entry name" value="Peptidase_S8/S53_dom"/>
</dbReference>
<dbReference type="PROSITE" id="PS00136">
    <property type="entry name" value="SUBTILASE_ASP"/>
    <property type="match status" value="1"/>
</dbReference>
<dbReference type="GO" id="GO:0004252">
    <property type="term" value="F:serine-type endopeptidase activity"/>
    <property type="evidence" value="ECO:0007669"/>
    <property type="project" value="UniProtKB-UniRule"/>
</dbReference>
<evidence type="ECO:0000256" key="10">
    <source>
        <dbReference type="PIRSR" id="PIRSR615500-1"/>
    </source>
</evidence>
<dbReference type="InterPro" id="IPR050131">
    <property type="entry name" value="Peptidase_S8_subtilisin-like"/>
</dbReference>
<keyword evidence="15" id="KW-1185">Reference proteome</keyword>
<dbReference type="AlphaFoldDB" id="A0A0M5JLX4"/>
<feature type="active site" description="Charge relay system" evidence="10 11">
    <location>
        <position position="144"/>
    </location>
</feature>
<evidence type="ECO:0000256" key="8">
    <source>
        <dbReference type="ARBA" id="ARBA00022825"/>
    </source>
</evidence>
<dbReference type="CDD" id="cd07477">
    <property type="entry name" value="Peptidases_S8_Subtilisin_subset"/>
    <property type="match status" value="1"/>
</dbReference>
<evidence type="ECO:0000313" key="15">
    <source>
        <dbReference type="Proteomes" id="UP000067625"/>
    </source>
</evidence>
<evidence type="ECO:0000256" key="5">
    <source>
        <dbReference type="ARBA" id="ARBA00022670"/>
    </source>
</evidence>
<keyword evidence="8 11" id="KW-0720">Serine protease</keyword>
<organism evidence="14 15">
    <name type="scientific">Bacillus gobiensis</name>
    <dbReference type="NCBI Taxonomy" id="1441095"/>
    <lineage>
        <taxon>Bacteria</taxon>
        <taxon>Bacillati</taxon>
        <taxon>Bacillota</taxon>
        <taxon>Bacilli</taxon>
        <taxon>Bacillales</taxon>
        <taxon>Bacillaceae</taxon>
        <taxon>Bacillus</taxon>
    </lineage>
</organism>
<dbReference type="PROSITE" id="PS00138">
    <property type="entry name" value="SUBTILASE_SER"/>
    <property type="match status" value="1"/>
</dbReference>
<dbReference type="InterPro" id="IPR036852">
    <property type="entry name" value="Peptidase_S8/S53_dom_sf"/>
</dbReference>